<dbReference type="OMA" id="YRKCISS"/>
<dbReference type="EnsemblMetazoa" id="G2547.1">
    <property type="protein sequence ID" value="G2547.1:cds"/>
    <property type="gene ID" value="G2547"/>
</dbReference>
<reference evidence="2" key="1">
    <citation type="submission" date="2022-08" db="UniProtKB">
        <authorList>
            <consortium name="EnsemblMetazoa"/>
        </authorList>
    </citation>
    <scope>IDENTIFICATION</scope>
    <source>
        <strain evidence="2">05x7-T-G4-1.051#20</strain>
    </source>
</reference>
<evidence type="ECO:0000256" key="1">
    <source>
        <dbReference type="SAM" id="SignalP"/>
    </source>
</evidence>
<evidence type="ECO:0000313" key="2">
    <source>
        <dbReference type="EnsemblMetazoa" id="G2547.1:cds"/>
    </source>
</evidence>
<feature type="chain" id="PRO_5036502238" description="CBM6 domain-containing protein" evidence="1">
    <location>
        <begin position="26"/>
        <end position="623"/>
    </location>
</feature>
<evidence type="ECO:0000313" key="3">
    <source>
        <dbReference type="Proteomes" id="UP000005408"/>
    </source>
</evidence>
<protein>
    <recommendedName>
        <fullName evidence="4">CBM6 domain-containing protein</fullName>
    </recommendedName>
</protein>
<dbReference type="Gene3D" id="2.60.120.260">
    <property type="entry name" value="Galactose-binding domain-like"/>
    <property type="match status" value="1"/>
</dbReference>
<dbReference type="AlphaFoldDB" id="A0A8W8L1A1"/>
<feature type="signal peptide" evidence="1">
    <location>
        <begin position="1"/>
        <end position="25"/>
    </location>
</feature>
<evidence type="ECO:0008006" key="4">
    <source>
        <dbReference type="Google" id="ProtNLM"/>
    </source>
</evidence>
<keyword evidence="1" id="KW-0732">Signal</keyword>
<proteinExistence type="predicted"/>
<accession>A0A8W8L1A1</accession>
<name>A0A8W8L1A1_MAGGI</name>
<sequence>MSFYKTFRCILFMFTLCYFCWHVHAKAFIFEAEDSHAVGLLNINNPEEGAVYRSEASGRKAVHLIQDQYLEYTFCVRKETKVQVSNIRFSNDGPHDEYVIEIDGNVVGKFETGTQTGSGAAWNDYHSSGQVGNPVDLGAGSHKVKLTTVFSDQWGAEVDFITLDVDDRNLDEMGFYCDKFCSDDIAFKNVSTQDSVPSSRFEQNSFKSSCPEESNVRVAVFNDIADTFRLTATIPQYRTFSNNRVPIFSGCNFNRPSLNLSNILIDPYGQTITTKKMKTVFAGSPTYMIMTTTFYPSVLSFVRGVDENRVGSILTIKFRNEGPVFDLDVSYLGESRRYISFDRLKIDPQNETTYTWTFPDYSWSADQDNILRLGFTSSQTMNVVIDSIILKSRETVHNKTVLFKDNKYIIEGTDIDFWYMGEKTMTITSKYTKEEFYDMDRIQVYVKLPWSSGYSQVFSLYHDGLVSLLPMTPHGLDWIPFGTSIVIGPNNASDARPTSPIKSIEMDTINMKFDVEFIHGDHASLYIDAMHPETILTVKYNSVMHDRKMYPLMTLSSMWISDGNSLVDRISVNNDADRNIIGDWTTLYGLSAVLYRKCISSYNTLSPDLKLETIDKENTVHIL</sequence>
<keyword evidence="3" id="KW-1185">Reference proteome</keyword>
<dbReference type="Proteomes" id="UP000005408">
    <property type="component" value="Unassembled WGS sequence"/>
</dbReference>
<organism evidence="2 3">
    <name type="scientific">Magallana gigas</name>
    <name type="common">Pacific oyster</name>
    <name type="synonym">Crassostrea gigas</name>
    <dbReference type="NCBI Taxonomy" id="29159"/>
    <lineage>
        <taxon>Eukaryota</taxon>
        <taxon>Metazoa</taxon>
        <taxon>Spiralia</taxon>
        <taxon>Lophotrochozoa</taxon>
        <taxon>Mollusca</taxon>
        <taxon>Bivalvia</taxon>
        <taxon>Autobranchia</taxon>
        <taxon>Pteriomorphia</taxon>
        <taxon>Ostreida</taxon>
        <taxon>Ostreoidea</taxon>
        <taxon>Ostreidae</taxon>
        <taxon>Magallana</taxon>
    </lineage>
</organism>